<proteinExistence type="predicted"/>
<dbReference type="EMBL" id="CP016623">
    <property type="protein sequence ID" value="ANZ32264.1"/>
    <property type="molecule type" value="Genomic_DNA"/>
</dbReference>
<name>A0AAN1D8F9_PARTM</name>
<sequence length="64" mass="7482">MSLIGKALEIFERRWGRPKGKETCPCGAPLIFKKEPFHFCVFYIMEWRWKMVSLLTAVVSLSFA</sequence>
<protein>
    <submittedName>
        <fullName evidence="1">Uncharacterized protein</fullName>
    </submittedName>
</protein>
<accession>A0AAN1D8F9</accession>
<dbReference type="AlphaFoldDB" id="A0AAN1D8F9"/>
<evidence type="ECO:0000313" key="1">
    <source>
        <dbReference type="EMBL" id="ANZ32264.1"/>
    </source>
</evidence>
<gene>
    <name evidence="1" type="ORF">BCV53_19390</name>
</gene>
<keyword evidence="1" id="KW-0614">Plasmid</keyword>
<dbReference type="Proteomes" id="UP000093052">
    <property type="component" value="Plasmid pNCI001"/>
</dbReference>
<organism evidence="1 2">
    <name type="scientific">Parageobacillus thermoglucosidasius</name>
    <name type="common">Geobacillus thermoglucosidasius</name>
    <dbReference type="NCBI Taxonomy" id="1426"/>
    <lineage>
        <taxon>Bacteria</taxon>
        <taxon>Bacillati</taxon>
        <taxon>Bacillota</taxon>
        <taxon>Bacilli</taxon>
        <taxon>Bacillales</taxon>
        <taxon>Anoxybacillaceae</taxon>
        <taxon>Parageobacillus</taxon>
    </lineage>
</organism>
<evidence type="ECO:0000313" key="2">
    <source>
        <dbReference type="Proteomes" id="UP000093052"/>
    </source>
</evidence>
<keyword evidence="2" id="KW-1185">Reference proteome</keyword>
<geneLocation type="plasmid" evidence="1 2">
    <name>pNCI001</name>
</geneLocation>
<reference evidence="2" key="1">
    <citation type="journal article" date="2016" name="Genome Announc.">
        <title>Complete Genome Sequence of Geobacillus thermoglucosidasius NCIMB 11955, the Progenitor of a Bioethanol Production Strain.</title>
        <authorList>
            <person name="Sheng L."/>
            <person name="Zhang Y."/>
            <person name="Minton N.P."/>
        </authorList>
    </citation>
    <scope>NUCLEOTIDE SEQUENCE [LARGE SCALE GENOMIC DNA]</scope>
    <source>
        <strain evidence="2">NCIMB 11955</strain>
    </source>
</reference>